<gene>
    <name evidence="1" type="ORF">ACFSUE_11555</name>
</gene>
<dbReference type="Proteomes" id="UP001597399">
    <property type="component" value="Unassembled WGS sequence"/>
</dbReference>
<organism evidence="1 2">
    <name type="scientific">Sporolactobacillus shoreicorticis</name>
    <dbReference type="NCBI Taxonomy" id="1923877"/>
    <lineage>
        <taxon>Bacteria</taxon>
        <taxon>Bacillati</taxon>
        <taxon>Bacillota</taxon>
        <taxon>Bacilli</taxon>
        <taxon>Bacillales</taxon>
        <taxon>Sporolactobacillaceae</taxon>
        <taxon>Sporolactobacillus</taxon>
    </lineage>
</organism>
<dbReference type="RefSeq" id="WP_290446235.1">
    <property type="nucleotide sequence ID" value="NZ_JAMXWM010000001.1"/>
</dbReference>
<dbReference type="EMBL" id="JBHUMQ010000026">
    <property type="protein sequence ID" value="MFD2694258.1"/>
    <property type="molecule type" value="Genomic_DNA"/>
</dbReference>
<proteinExistence type="predicted"/>
<name>A0ABW5S4U5_9BACL</name>
<evidence type="ECO:0000313" key="1">
    <source>
        <dbReference type="EMBL" id="MFD2694258.1"/>
    </source>
</evidence>
<protein>
    <submittedName>
        <fullName evidence="1">Uncharacterized protein</fullName>
    </submittedName>
</protein>
<sequence length="44" mass="4804">MIENQLLNPVMKGRVGEQGLAVTFFSSGMVSGFGMNRRVRAITC</sequence>
<evidence type="ECO:0000313" key="2">
    <source>
        <dbReference type="Proteomes" id="UP001597399"/>
    </source>
</evidence>
<reference evidence="2" key="1">
    <citation type="journal article" date="2019" name="Int. J. Syst. Evol. Microbiol.">
        <title>The Global Catalogue of Microorganisms (GCM) 10K type strain sequencing project: providing services to taxonomists for standard genome sequencing and annotation.</title>
        <authorList>
            <consortium name="The Broad Institute Genomics Platform"/>
            <consortium name="The Broad Institute Genome Sequencing Center for Infectious Disease"/>
            <person name="Wu L."/>
            <person name="Ma J."/>
        </authorList>
    </citation>
    <scope>NUCLEOTIDE SEQUENCE [LARGE SCALE GENOMIC DNA]</scope>
    <source>
        <strain evidence="2">TISTR 2466</strain>
    </source>
</reference>
<comment type="caution">
    <text evidence="1">The sequence shown here is derived from an EMBL/GenBank/DDBJ whole genome shotgun (WGS) entry which is preliminary data.</text>
</comment>
<accession>A0ABW5S4U5</accession>
<keyword evidence="2" id="KW-1185">Reference proteome</keyword>